<dbReference type="Proteomes" id="UP000026962">
    <property type="component" value="Chromosome 8"/>
</dbReference>
<accession>A0A0E0LSY1</accession>
<sequence length="112" mass="12253">MVGRKAAICFVLMLLLSLGNSRSIPKPIDTCTQSVSILPICLGFTCKSYCWVEAKFTKGKAIAHKCLGKKVGFYGYGWVEAKFTKGKAIDHKCLGKETTNFVENVLAARSTN</sequence>
<reference evidence="2" key="2">
    <citation type="submission" date="2018-05" db="EMBL/GenBank/DDBJ databases">
        <title>OpunRS2 (Oryza punctata Reference Sequence Version 2).</title>
        <authorList>
            <person name="Zhang J."/>
            <person name="Kudrna D."/>
            <person name="Lee S."/>
            <person name="Talag J."/>
            <person name="Welchert J."/>
            <person name="Wing R.A."/>
        </authorList>
    </citation>
    <scope>NUCLEOTIDE SEQUENCE [LARGE SCALE GENOMIC DNA]</scope>
</reference>
<keyword evidence="1" id="KW-0732">Signal</keyword>
<evidence type="ECO:0000313" key="2">
    <source>
        <dbReference type="EnsemblPlants" id="OPUNC08G07480.1"/>
    </source>
</evidence>
<keyword evidence="3" id="KW-1185">Reference proteome</keyword>
<dbReference type="Gramene" id="OPUNC08G07480.1">
    <property type="protein sequence ID" value="OPUNC08G07480.1"/>
    <property type="gene ID" value="OPUNC08G07480"/>
</dbReference>
<name>A0A0E0LSY1_ORYPU</name>
<evidence type="ECO:0000256" key="1">
    <source>
        <dbReference type="SAM" id="SignalP"/>
    </source>
</evidence>
<dbReference type="AlphaFoldDB" id="A0A0E0LSY1"/>
<organism evidence="2">
    <name type="scientific">Oryza punctata</name>
    <name type="common">Red rice</name>
    <dbReference type="NCBI Taxonomy" id="4537"/>
    <lineage>
        <taxon>Eukaryota</taxon>
        <taxon>Viridiplantae</taxon>
        <taxon>Streptophyta</taxon>
        <taxon>Embryophyta</taxon>
        <taxon>Tracheophyta</taxon>
        <taxon>Spermatophyta</taxon>
        <taxon>Magnoliopsida</taxon>
        <taxon>Liliopsida</taxon>
        <taxon>Poales</taxon>
        <taxon>Poaceae</taxon>
        <taxon>BOP clade</taxon>
        <taxon>Oryzoideae</taxon>
        <taxon>Oryzeae</taxon>
        <taxon>Oryzinae</taxon>
        <taxon>Oryza</taxon>
    </lineage>
</organism>
<dbReference type="EnsemblPlants" id="OPUNC08G07480.1">
    <property type="protein sequence ID" value="OPUNC08G07480.1"/>
    <property type="gene ID" value="OPUNC08G07480"/>
</dbReference>
<proteinExistence type="predicted"/>
<feature type="chain" id="PRO_5002366677" evidence="1">
    <location>
        <begin position="22"/>
        <end position="112"/>
    </location>
</feature>
<dbReference type="HOGENOM" id="CLU_1920357_0_0_1"/>
<evidence type="ECO:0000313" key="3">
    <source>
        <dbReference type="Proteomes" id="UP000026962"/>
    </source>
</evidence>
<reference evidence="2" key="1">
    <citation type="submission" date="2015-04" db="UniProtKB">
        <authorList>
            <consortium name="EnsemblPlants"/>
        </authorList>
    </citation>
    <scope>IDENTIFICATION</scope>
</reference>
<protein>
    <submittedName>
        <fullName evidence="2">Uncharacterized protein</fullName>
    </submittedName>
</protein>
<feature type="signal peptide" evidence="1">
    <location>
        <begin position="1"/>
        <end position="21"/>
    </location>
</feature>